<evidence type="ECO:0000313" key="3">
    <source>
        <dbReference type="Proteomes" id="UP000015105"/>
    </source>
</evidence>
<reference evidence="2" key="4">
    <citation type="submission" date="2019-03" db="UniProtKB">
        <authorList>
            <consortium name="EnsemblPlants"/>
        </authorList>
    </citation>
    <scope>IDENTIFICATION</scope>
</reference>
<reference evidence="2" key="3">
    <citation type="journal article" date="2017" name="Nature">
        <title>Genome sequence of the progenitor of the wheat D genome Aegilops tauschii.</title>
        <authorList>
            <person name="Luo M.C."/>
            <person name="Gu Y.Q."/>
            <person name="Puiu D."/>
            <person name="Wang H."/>
            <person name="Twardziok S.O."/>
            <person name="Deal K.R."/>
            <person name="Huo N."/>
            <person name="Zhu T."/>
            <person name="Wang L."/>
            <person name="Wang Y."/>
            <person name="McGuire P.E."/>
            <person name="Liu S."/>
            <person name="Long H."/>
            <person name="Ramasamy R.K."/>
            <person name="Rodriguez J.C."/>
            <person name="Van S.L."/>
            <person name="Yuan L."/>
            <person name="Wang Z."/>
            <person name="Xia Z."/>
            <person name="Xiao L."/>
            <person name="Anderson O.D."/>
            <person name="Ouyang S."/>
            <person name="Liang Y."/>
            <person name="Zimin A.V."/>
            <person name="Pertea G."/>
            <person name="Qi P."/>
            <person name="Bennetzen J.L."/>
            <person name="Dai X."/>
            <person name="Dawson M.W."/>
            <person name="Muller H.G."/>
            <person name="Kugler K."/>
            <person name="Rivarola-Duarte L."/>
            <person name="Spannagl M."/>
            <person name="Mayer K.F.X."/>
            <person name="Lu F.H."/>
            <person name="Bevan M.W."/>
            <person name="Leroy P."/>
            <person name="Li P."/>
            <person name="You F.M."/>
            <person name="Sun Q."/>
            <person name="Liu Z."/>
            <person name="Lyons E."/>
            <person name="Wicker T."/>
            <person name="Salzberg S.L."/>
            <person name="Devos K.M."/>
            <person name="Dvorak J."/>
        </authorList>
    </citation>
    <scope>NUCLEOTIDE SEQUENCE [LARGE SCALE GENOMIC DNA]</scope>
    <source>
        <strain evidence="2">cv. AL8/78</strain>
    </source>
</reference>
<organism evidence="2 3">
    <name type="scientific">Aegilops tauschii subsp. strangulata</name>
    <name type="common">Goatgrass</name>
    <dbReference type="NCBI Taxonomy" id="200361"/>
    <lineage>
        <taxon>Eukaryota</taxon>
        <taxon>Viridiplantae</taxon>
        <taxon>Streptophyta</taxon>
        <taxon>Embryophyta</taxon>
        <taxon>Tracheophyta</taxon>
        <taxon>Spermatophyta</taxon>
        <taxon>Magnoliopsida</taxon>
        <taxon>Liliopsida</taxon>
        <taxon>Poales</taxon>
        <taxon>Poaceae</taxon>
        <taxon>BOP clade</taxon>
        <taxon>Pooideae</taxon>
        <taxon>Triticodae</taxon>
        <taxon>Triticeae</taxon>
        <taxon>Triticinae</taxon>
        <taxon>Aegilops</taxon>
    </lineage>
</organism>
<reference evidence="2" key="5">
    <citation type="journal article" date="2021" name="G3 (Bethesda)">
        <title>Aegilops tauschii genome assembly Aet v5.0 features greater sequence contiguity and improved annotation.</title>
        <authorList>
            <person name="Wang L."/>
            <person name="Zhu T."/>
            <person name="Rodriguez J.C."/>
            <person name="Deal K.R."/>
            <person name="Dubcovsky J."/>
            <person name="McGuire P.E."/>
            <person name="Lux T."/>
            <person name="Spannagl M."/>
            <person name="Mayer K.F.X."/>
            <person name="Baldrich P."/>
            <person name="Meyers B.C."/>
            <person name="Huo N."/>
            <person name="Gu Y.Q."/>
            <person name="Zhou H."/>
            <person name="Devos K.M."/>
            <person name="Bennetzen J.L."/>
            <person name="Unver T."/>
            <person name="Budak H."/>
            <person name="Gulick P.J."/>
            <person name="Galiba G."/>
            <person name="Kalapos B."/>
            <person name="Nelson D.R."/>
            <person name="Li P."/>
            <person name="You F.M."/>
            <person name="Luo M.C."/>
            <person name="Dvorak J."/>
        </authorList>
    </citation>
    <scope>NUCLEOTIDE SEQUENCE [LARGE SCALE GENOMIC DNA]</scope>
    <source>
        <strain evidence="2">cv. AL8/78</strain>
    </source>
</reference>
<dbReference type="Proteomes" id="UP000015105">
    <property type="component" value="Chromosome 5D"/>
</dbReference>
<keyword evidence="3" id="KW-1185">Reference proteome</keyword>
<evidence type="ECO:0000313" key="2">
    <source>
        <dbReference type="EnsemblPlants" id="AET5Gv20484300.4"/>
    </source>
</evidence>
<reference evidence="3" key="1">
    <citation type="journal article" date="2014" name="Science">
        <title>Ancient hybridizations among the ancestral genomes of bread wheat.</title>
        <authorList>
            <consortium name="International Wheat Genome Sequencing Consortium,"/>
            <person name="Marcussen T."/>
            <person name="Sandve S.R."/>
            <person name="Heier L."/>
            <person name="Spannagl M."/>
            <person name="Pfeifer M."/>
            <person name="Jakobsen K.S."/>
            <person name="Wulff B.B."/>
            <person name="Steuernagel B."/>
            <person name="Mayer K.F."/>
            <person name="Olsen O.A."/>
        </authorList>
    </citation>
    <scope>NUCLEOTIDE SEQUENCE [LARGE SCALE GENOMIC DNA]</scope>
    <source>
        <strain evidence="3">cv. AL8/78</strain>
    </source>
</reference>
<sequence>AYAPLKYRGHPASRQEWTPGDNVSMRARARH</sequence>
<dbReference type="Gramene" id="AET5Gv20484300.4">
    <property type="protein sequence ID" value="AET5Gv20484300.4"/>
    <property type="gene ID" value="AET5Gv20484300"/>
</dbReference>
<proteinExistence type="predicted"/>
<feature type="region of interest" description="Disordered" evidence="1">
    <location>
        <begin position="1"/>
        <end position="31"/>
    </location>
</feature>
<protein>
    <submittedName>
        <fullName evidence="2">Uncharacterized protein</fullName>
    </submittedName>
</protein>
<dbReference type="EnsemblPlants" id="AET5Gv20484300.4">
    <property type="protein sequence ID" value="AET5Gv20484300.4"/>
    <property type="gene ID" value="AET5Gv20484300"/>
</dbReference>
<evidence type="ECO:0000256" key="1">
    <source>
        <dbReference type="SAM" id="MobiDB-lite"/>
    </source>
</evidence>
<name>A0A453KQI2_AEGTS</name>
<reference evidence="3" key="2">
    <citation type="journal article" date="2017" name="Nat. Plants">
        <title>The Aegilops tauschii genome reveals multiple impacts of transposons.</title>
        <authorList>
            <person name="Zhao G."/>
            <person name="Zou C."/>
            <person name="Li K."/>
            <person name="Wang K."/>
            <person name="Li T."/>
            <person name="Gao L."/>
            <person name="Zhang X."/>
            <person name="Wang H."/>
            <person name="Yang Z."/>
            <person name="Liu X."/>
            <person name="Jiang W."/>
            <person name="Mao L."/>
            <person name="Kong X."/>
            <person name="Jiao Y."/>
            <person name="Jia J."/>
        </authorList>
    </citation>
    <scope>NUCLEOTIDE SEQUENCE [LARGE SCALE GENOMIC DNA]</scope>
    <source>
        <strain evidence="3">cv. AL8/78</strain>
    </source>
</reference>
<accession>A0A453KQI2</accession>
<dbReference type="AlphaFoldDB" id="A0A453KQI2"/>